<dbReference type="PANTHER" id="PTHR43531">
    <property type="entry name" value="PROTEIN ICFG"/>
    <property type="match status" value="1"/>
</dbReference>
<evidence type="ECO:0000256" key="4">
    <source>
        <dbReference type="PROSITE-ProRule" id="PRU00284"/>
    </source>
</evidence>
<dbReference type="PRINTS" id="PR00260">
    <property type="entry name" value="CHEMTRNSDUCR"/>
</dbReference>
<dbReference type="CDD" id="cd11386">
    <property type="entry name" value="MCP_signal"/>
    <property type="match status" value="1"/>
</dbReference>
<gene>
    <name evidence="9" type="ORF">BAU07_13925</name>
</gene>
<evidence type="ECO:0000256" key="2">
    <source>
        <dbReference type="ARBA" id="ARBA00022481"/>
    </source>
</evidence>
<keyword evidence="2" id="KW-0488">Methylation</keyword>
<keyword evidence="6" id="KW-0472">Membrane</keyword>
<dbReference type="InterPro" id="IPR004090">
    <property type="entry name" value="Chemotax_Me-accpt_rcpt"/>
</dbReference>
<organism evidence="9 10">
    <name type="scientific">Bordetella flabilis</name>
    <dbReference type="NCBI Taxonomy" id="463014"/>
    <lineage>
        <taxon>Bacteria</taxon>
        <taxon>Pseudomonadati</taxon>
        <taxon>Pseudomonadota</taxon>
        <taxon>Betaproteobacteria</taxon>
        <taxon>Burkholderiales</taxon>
        <taxon>Alcaligenaceae</taxon>
        <taxon>Bordetella</taxon>
    </lineage>
</organism>
<dbReference type="AlphaFoldDB" id="A0A193GF14"/>
<evidence type="ECO:0008006" key="11">
    <source>
        <dbReference type="Google" id="ProtNLM"/>
    </source>
</evidence>
<dbReference type="GO" id="GO:0007165">
    <property type="term" value="P:signal transduction"/>
    <property type="evidence" value="ECO:0007669"/>
    <property type="project" value="UniProtKB-KW"/>
</dbReference>
<dbReference type="SMART" id="SM00304">
    <property type="entry name" value="HAMP"/>
    <property type="match status" value="1"/>
</dbReference>
<dbReference type="KEGG" id="bfz:BAU07_13925"/>
<comment type="similarity">
    <text evidence="3">Belongs to the methyl-accepting chemotaxis (MCP) protein family.</text>
</comment>
<name>A0A193GF14_9BORD</name>
<dbReference type="PROSITE" id="PS50885">
    <property type="entry name" value="HAMP"/>
    <property type="match status" value="1"/>
</dbReference>
<feature type="domain" description="Methyl-accepting transducer" evidence="7">
    <location>
        <begin position="417"/>
        <end position="646"/>
    </location>
</feature>
<dbReference type="Pfam" id="PF17201">
    <property type="entry name" value="Cache_3-Cache_2"/>
    <property type="match status" value="1"/>
</dbReference>
<feature type="transmembrane region" description="Helical" evidence="6">
    <location>
        <begin position="338"/>
        <end position="360"/>
    </location>
</feature>
<dbReference type="GO" id="GO:0006935">
    <property type="term" value="P:chemotaxis"/>
    <property type="evidence" value="ECO:0007669"/>
    <property type="project" value="InterPro"/>
</dbReference>
<dbReference type="Gene3D" id="1.10.287.950">
    <property type="entry name" value="Methyl-accepting chemotaxis protein"/>
    <property type="match status" value="1"/>
</dbReference>
<evidence type="ECO:0000256" key="1">
    <source>
        <dbReference type="ARBA" id="ARBA00004370"/>
    </source>
</evidence>
<keyword evidence="4" id="KW-0807">Transducer</keyword>
<dbReference type="SUPFAM" id="SSF58104">
    <property type="entry name" value="Methyl-accepting chemotaxis protein (MCP) signaling domain"/>
    <property type="match status" value="1"/>
</dbReference>
<dbReference type="GO" id="GO:0004888">
    <property type="term" value="F:transmembrane signaling receptor activity"/>
    <property type="evidence" value="ECO:0007669"/>
    <property type="project" value="InterPro"/>
</dbReference>
<feature type="transmembrane region" description="Helical" evidence="6">
    <location>
        <begin position="24"/>
        <end position="44"/>
    </location>
</feature>
<dbReference type="SMART" id="SM00283">
    <property type="entry name" value="MA"/>
    <property type="match status" value="1"/>
</dbReference>
<sequence length="686" mass="72269">MQDTLSRSRVRAGWLARQSMSRRIILATLLVTVIIMGAMIGVLAHQGKANAEDNVQREMRSALTATDESLQLVFRTASARGQELMPMLVRALGGEPVLDGASIPTGEAGNVPRLVAGGRVLNGDADTLERLRDATGADPAVIVRAGGRWVRAATLLTDAQGRRRIGSTVDANDILARKLDQGTAYTGLVQRNGRWYSLSIMPLRDASGTVYGGLTLRVNVNDNISHLLDWVESARIAGHGSLTLLQHSADGKGWTPVIAAGRKAVDRPEAIGAVGPDAALATLFRQPDGFDDDVLLGQDGAPSVVTWHTVKNWDWIMVGSGKRADFLAKAHRELAVQVGMMLAGMLLIASLIGGFSALALRPVRDMLAGMQRLGQGDLTGQLPEVPEVSRNEVHILFRSLKHMQQNLARTVAVVRGGVDEINTGASEIAAGNADLSSRTEEQAASLEQTAASMEQLAATVKQNAETAREASALSLTTSEEAQGGGRAVAAVAETMRGISESSRKISEIVSLIDGIAFQTNILALNAAVEAARAGEQGRGFAVVAGEVRTLAQRSAVAAREIKALIEDSAGRVGTGAQQVQNARATMEQVVASVGRLTALVNGISGASEEQSRGIEEVNRAVAQMDQVTQQNAALVEQAAAAAGSLEEQARHLAEAVAVFKLAQQPERAYAGDAYATGDRPAMLAMA</sequence>
<evidence type="ECO:0000256" key="6">
    <source>
        <dbReference type="SAM" id="Phobius"/>
    </source>
</evidence>
<dbReference type="FunFam" id="1.10.287.950:FF:000001">
    <property type="entry name" value="Methyl-accepting chemotaxis sensory transducer"/>
    <property type="match status" value="1"/>
</dbReference>
<dbReference type="Pfam" id="PF00672">
    <property type="entry name" value="HAMP"/>
    <property type="match status" value="1"/>
</dbReference>
<keyword evidence="5" id="KW-0175">Coiled coil</keyword>
<evidence type="ECO:0000256" key="3">
    <source>
        <dbReference type="ARBA" id="ARBA00029447"/>
    </source>
</evidence>
<feature type="coiled-coil region" evidence="5">
    <location>
        <begin position="436"/>
        <end position="470"/>
    </location>
</feature>
<dbReference type="PROSITE" id="PS50111">
    <property type="entry name" value="CHEMOTAXIS_TRANSDUC_2"/>
    <property type="match status" value="1"/>
</dbReference>
<dbReference type="InterPro" id="IPR029151">
    <property type="entry name" value="Sensor-like_sf"/>
</dbReference>
<dbReference type="InterPro" id="IPR051310">
    <property type="entry name" value="MCP_chemotaxis"/>
</dbReference>
<dbReference type="InterPro" id="IPR003660">
    <property type="entry name" value="HAMP_dom"/>
</dbReference>
<evidence type="ECO:0000313" key="9">
    <source>
        <dbReference type="EMBL" id="ANN78041.1"/>
    </source>
</evidence>
<evidence type="ECO:0000259" key="8">
    <source>
        <dbReference type="PROSITE" id="PS50885"/>
    </source>
</evidence>
<dbReference type="RefSeq" id="WP_066658747.1">
    <property type="nucleotide sequence ID" value="NZ_CBCSCL010000001.1"/>
</dbReference>
<dbReference type="Pfam" id="PF00015">
    <property type="entry name" value="MCPsignal"/>
    <property type="match status" value="1"/>
</dbReference>
<dbReference type="Proteomes" id="UP000091926">
    <property type="component" value="Chromosome"/>
</dbReference>
<dbReference type="EMBL" id="CP016172">
    <property type="protein sequence ID" value="ANN78041.1"/>
    <property type="molecule type" value="Genomic_DNA"/>
</dbReference>
<dbReference type="PANTHER" id="PTHR43531:SF14">
    <property type="entry name" value="METHYL-ACCEPTING CHEMOTAXIS PROTEIN I-RELATED"/>
    <property type="match status" value="1"/>
</dbReference>
<dbReference type="InterPro" id="IPR004089">
    <property type="entry name" value="MCPsignal_dom"/>
</dbReference>
<reference evidence="9 10" key="1">
    <citation type="submission" date="2016-06" db="EMBL/GenBank/DDBJ databases">
        <title>Complete genome sequences of Bordetella bronchialis and Bordetella flabilis.</title>
        <authorList>
            <person name="LiPuma J.J."/>
            <person name="Spilker T."/>
        </authorList>
    </citation>
    <scope>NUCLEOTIDE SEQUENCE [LARGE SCALE GENOMIC DNA]</scope>
    <source>
        <strain evidence="9 10">AU10664</strain>
    </source>
</reference>
<keyword evidence="6" id="KW-1133">Transmembrane helix</keyword>
<comment type="subcellular location">
    <subcellularLocation>
        <location evidence="1">Membrane</location>
    </subcellularLocation>
</comment>
<accession>A0A193GF14</accession>
<feature type="domain" description="HAMP" evidence="8">
    <location>
        <begin position="357"/>
        <end position="412"/>
    </location>
</feature>
<keyword evidence="6" id="KW-0812">Transmembrane</keyword>
<dbReference type="SUPFAM" id="SSF103190">
    <property type="entry name" value="Sensory domain-like"/>
    <property type="match status" value="1"/>
</dbReference>
<dbReference type="CDD" id="cd06225">
    <property type="entry name" value="HAMP"/>
    <property type="match status" value="1"/>
</dbReference>
<dbReference type="GO" id="GO:0005886">
    <property type="term" value="C:plasma membrane"/>
    <property type="evidence" value="ECO:0007669"/>
    <property type="project" value="TreeGrafter"/>
</dbReference>
<evidence type="ECO:0000256" key="5">
    <source>
        <dbReference type="SAM" id="Coils"/>
    </source>
</evidence>
<proteinExistence type="inferred from homology"/>
<dbReference type="InterPro" id="IPR033462">
    <property type="entry name" value="Cache_3-Cache_2"/>
</dbReference>
<protein>
    <recommendedName>
        <fullName evidence="11">Chemotaxis protein</fullName>
    </recommendedName>
</protein>
<dbReference type="STRING" id="463014.BAU07_13925"/>
<evidence type="ECO:0000313" key="10">
    <source>
        <dbReference type="Proteomes" id="UP000091926"/>
    </source>
</evidence>
<evidence type="ECO:0000259" key="7">
    <source>
        <dbReference type="PROSITE" id="PS50111"/>
    </source>
</evidence>
<keyword evidence="10" id="KW-1185">Reference proteome</keyword>